<dbReference type="InterPro" id="IPR002933">
    <property type="entry name" value="Peptidase_M20"/>
</dbReference>
<dbReference type="Pfam" id="PF01546">
    <property type="entry name" value="Peptidase_M20"/>
    <property type="match status" value="1"/>
</dbReference>
<dbReference type="SUPFAM" id="SSF55031">
    <property type="entry name" value="Bacterial exopeptidase dimerisation domain"/>
    <property type="match status" value="1"/>
</dbReference>
<dbReference type="OrthoDB" id="10059875at2759"/>
<keyword evidence="2" id="KW-0479">Metal-binding</keyword>
<proteinExistence type="inferred from homology"/>
<dbReference type="GO" id="GO:0046872">
    <property type="term" value="F:metal ion binding"/>
    <property type="evidence" value="ECO:0007669"/>
    <property type="project" value="UniProtKB-KW"/>
</dbReference>
<dbReference type="PANTHER" id="PTHR43808:SF32">
    <property type="entry name" value="ARGE_DAPE-RELATED DEACYLASE"/>
    <property type="match status" value="1"/>
</dbReference>
<feature type="domain" description="Peptidase M20 dimerisation" evidence="4">
    <location>
        <begin position="189"/>
        <end position="317"/>
    </location>
</feature>
<dbReference type="InterPro" id="IPR036264">
    <property type="entry name" value="Bact_exopeptidase_dim_dom"/>
</dbReference>
<dbReference type="Gene3D" id="3.40.630.10">
    <property type="entry name" value="Zn peptidases"/>
    <property type="match status" value="2"/>
</dbReference>
<evidence type="ECO:0000259" key="4">
    <source>
        <dbReference type="Pfam" id="PF07687"/>
    </source>
</evidence>
<evidence type="ECO:0000256" key="2">
    <source>
        <dbReference type="ARBA" id="ARBA00022723"/>
    </source>
</evidence>
<dbReference type="PANTHER" id="PTHR43808">
    <property type="entry name" value="ACETYLORNITHINE DEACETYLASE"/>
    <property type="match status" value="1"/>
</dbReference>
<dbReference type="AlphaFoldDB" id="A0A8T9C3S6"/>
<evidence type="ECO:0000256" key="1">
    <source>
        <dbReference type="ARBA" id="ARBA00006247"/>
    </source>
</evidence>
<dbReference type="EMBL" id="QGMK01000717">
    <property type="protein sequence ID" value="TVY80288.1"/>
    <property type="molecule type" value="Genomic_DNA"/>
</dbReference>
<gene>
    <name evidence="5" type="primary">dapE</name>
    <name evidence="5" type="ORF">LSUE1_G004369</name>
</gene>
<reference evidence="5 6" key="1">
    <citation type="submission" date="2018-05" db="EMBL/GenBank/DDBJ databases">
        <title>Genome sequencing and assembly of the regulated plant pathogen Lachnellula willkommii and related sister species for the development of diagnostic species identification markers.</title>
        <authorList>
            <person name="Giroux E."/>
            <person name="Bilodeau G."/>
        </authorList>
    </citation>
    <scope>NUCLEOTIDE SEQUENCE [LARGE SCALE GENOMIC DNA]</scope>
    <source>
        <strain evidence="5 6">CBS 268.59</strain>
    </source>
</reference>
<dbReference type="Proteomes" id="UP000469558">
    <property type="component" value="Unassembled WGS sequence"/>
</dbReference>
<accession>A0A8T9C3S6</accession>
<comment type="similarity">
    <text evidence="1">Belongs to the peptidase M20A family.</text>
</comment>
<name>A0A8T9C3S6_9HELO</name>
<dbReference type="InterPro" id="IPR011650">
    <property type="entry name" value="Peptidase_M20_dimer"/>
</dbReference>
<evidence type="ECO:0000313" key="5">
    <source>
        <dbReference type="EMBL" id="TVY80288.1"/>
    </source>
</evidence>
<evidence type="ECO:0000313" key="6">
    <source>
        <dbReference type="Proteomes" id="UP000469558"/>
    </source>
</evidence>
<dbReference type="GO" id="GO:0016787">
    <property type="term" value="F:hydrolase activity"/>
    <property type="evidence" value="ECO:0007669"/>
    <property type="project" value="UniProtKB-KW"/>
</dbReference>
<evidence type="ECO:0000256" key="3">
    <source>
        <dbReference type="ARBA" id="ARBA00022801"/>
    </source>
</evidence>
<dbReference type="Gene3D" id="3.30.70.360">
    <property type="match status" value="1"/>
</dbReference>
<protein>
    <submittedName>
        <fullName evidence="5">Succinyl-diaminopimelate desuccinylase</fullName>
    </submittedName>
</protein>
<dbReference type="SUPFAM" id="SSF53187">
    <property type="entry name" value="Zn-dependent exopeptidases"/>
    <property type="match status" value="1"/>
</dbReference>
<dbReference type="Pfam" id="PF07687">
    <property type="entry name" value="M20_dimer"/>
    <property type="match status" value="1"/>
</dbReference>
<sequence length="419" mass="45478">MNSEALLKEIDAGRELHIRLLQRFTRAPSPNPPGDTRRAATALIGHLNGREYVPFEPFLTQPTMATFVCDMVCGDSAGPRLIMNGHLDVFPVGDGEEWSRNPWSGDVEGGRLYGKGTVDMKAGTAASIIAYSYIYKYREHLKGSACLCVVPDAKTGGKWGTQFLLDDTRYRGDCMINAGPGGVNTIRFGEKGNLRLTFEIKTEGAHGAYLHRSIGANRLAAKLINDLLAVEKIVPKLPPGLEEYMTRPEVRETVDEAMGVGAADIVLKPTLNIGTIHGGLKVNMIPDSCIFEADIRLPIGLKASEVLEVIRGILEAYPEATLTVQEAASNPSSSYSHEHPMVDILARNAGSILGKKPVAIPSLGATDCKFYRYQDIPAYVFGVSPKSMGTKDESVSVDEFIAVLKIHALAAWEYLGGEM</sequence>
<organism evidence="5 6">
    <name type="scientific">Lachnellula suecica</name>
    <dbReference type="NCBI Taxonomy" id="602035"/>
    <lineage>
        <taxon>Eukaryota</taxon>
        <taxon>Fungi</taxon>
        <taxon>Dikarya</taxon>
        <taxon>Ascomycota</taxon>
        <taxon>Pezizomycotina</taxon>
        <taxon>Leotiomycetes</taxon>
        <taxon>Helotiales</taxon>
        <taxon>Lachnaceae</taxon>
        <taxon>Lachnellula</taxon>
    </lineage>
</organism>
<dbReference type="InterPro" id="IPR050072">
    <property type="entry name" value="Peptidase_M20A"/>
</dbReference>
<keyword evidence="6" id="KW-1185">Reference proteome</keyword>
<comment type="caution">
    <text evidence="5">The sequence shown here is derived from an EMBL/GenBank/DDBJ whole genome shotgun (WGS) entry which is preliminary data.</text>
</comment>
<keyword evidence="3" id="KW-0378">Hydrolase</keyword>